<dbReference type="GO" id="GO:0005829">
    <property type="term" value="C:cytosol"/>
    <property type="evidence" value="ECO:0007669"/>
    <property type="project" value="TreeGrafter"/>
</dbReference>
<dbReference type="GO" id="GO:0003700">
    <property type="term" value="F:DNA-binding transcription factor activity"/>
    <property type="evidence" value="ECO:0007669"/>
    <property type="project" value="TreeGrafter"/>
</dbReference>
<sequence>MSTSRFPIALHILTLLNEAKGNVVSSAYLAGSINVNPVLIRKEIMNLRKHGFVESKEGKGGGSFLAKNAKDINLGEVYQSVRSGNMLLGQHKNEPNPKCPVGRQINQHLDTLYSAAEHALIANLSKQTLADFAARFE</sequence>
<dbReference type="STRING" id="332999.SAMN04488511_1057"/>
<dbReference type="PROSITE" id="PS51197">
    <property type="entry name" value="HTH_RRF2_2"/>
    <property type="match status" value="1"/>
</dbReference>
<keyword evidence="2" id="KW-1185">Reference proteome</keyword>
<dbReference type="RefSeq" id="WP_090981852.1">
    <property type="nucleotide sequence ID" value="NZ_FOJM01000005.1"/>
</dbReference>
<dbReference type="InterPro" id="IPR036390">
    <property type="entry name" value="WH_DNA-bd_sf"/>
</dbReference>
<protein>
    <submittedName>
        <fullName evidence="1">Transcriptional regulator, BadM/Rrf2 family</fullName>
    </submittedName>
</protein>
<accession>A0A1I0T055</accession>
<dbReference type="InterPro" id="IPR036388">
    <property type="entry name" value="WH-like_DNA-bd_sf"/>
</dbReference>
<dbReference type="PANTHER" id="PTHR33221">
    <property type="entry name" value="WINGED HELIX-TURN-HELIX TRANSCRIPTIONAL REGULATOR, RRF2 FAMILY"/>
    <property type="match status" value="1"/>
</dbReference>
<reference evidence="2" key="1">
    <citation type="submission" date="2016-10" db="EMBL/GenBank/DDBJ databases">
        <authorList>
            <person name="Varghese N."/>
            <person name="Submissions S."/>
        </authorList>
    </citation>
    <scope>NUCLEOTIDE SEQUENCE [LARGE SCALE GENOMIC DNA]</scope>
    <source>
        <strain evidence="2">DSM 18130</strain>
    </source>
</reference>
<dbReference type="EMBL" id="FOJM01000005">
    <property type="protein sequence ID" value="SFA45154.1"/>
    <property type="molecule type" value="Genomic_DNA"/>
</dbReference>
<dbReference type="Gene3D" id="1.10.10.10">
    <property type="entry name" value="Winged helix-like DNA-binding domain superfamily/Winged helix DNA-binding domain"/>
    <property type="match status" value="1"/>
</dbReference>
<evidence type="ECO:0000313" key="1">
    <source>
        <dbReference type="EMBL" id="SFA45154.1"/>
    </source>
</evidence>
<dbReference type="OrthoDB" id="213028at2"/>
<dbReference type="AlphaFoldDB" id="A0A1I0T055"/>
<proteinExistence type="predicted"/>
<evidence type="ECO:0000313" key="2">
    <source>
        <dbReference type="Proteomes" id="UP000198836"/>
    </source>
</evidence>
<dbReference type="InterPro" id="IPR000944">
    <property type="entry name" value="Tscrpt_reg_Rrf2"/>
</dbReference>
<dbReference type="Proteomes" id="UP000198836">
    <property type="component" value="Unassembled WGS sequence"/>
</dbReference>
<dbReference type="SUPFAM" id="SSF46785">
    <property type="entry name" value="Winged helix' DNA-binding domain"/>
    <property type="match status" value="1"/>
</dbReference>
<dbReference type="Pfam" id="PF02082">
    <property type="entry name" value="Rrf2"/>
    <property type="match status" value="1"/>
</dbReference>
<name>A0A1I0T055_9SPHI</name>
<dbReference type="PANTHER" id="PTHR33221:SF15">
    <property type="entry name" value="HTH-TYPE TRANSCRIPTIONAL REGULATOR YWGB-RELATED"/>
    <property type="match status" value="1"/>
</dbReference>
<organism evidence="1 2">
    <name type="scientific">Pedobacter suwonensis</name>
    <dbReference type="NCBI Taxonomy" id="332999"/>
    <lineage>
        <taxon>Bacteria</taxon>
        <taxon>Pseudomonadati</taxon>
        <taxon>Bacteroidota</taxon>
        <taxon>Sphingobacteriia</taxon>
        <taxon>Sphingobacteriales</taxon>
        <taxon>Sphingobacteriaceae</taxon>
        <taxon>Pedobacter</taxon>
    </lineage>
</organism>
<gene>
    <name evidence="1" type="ORF">SAMN04488511_1057</name>
</gene>